<dbReference type="Gene3D" id="3.40.50.300">
    <property type="entry name" value="P-loop containing nucleotide triphosphate hydrolases"/>
    <property type="match status" value="1"/>
</dbReference>
<comment type="caution">
    <text evidence="10">The sequence shown here is derived from an EMBL/GenBank/DDBJ whole genome shotgun (WGS) entry which is preliminary data.</text>
</comment>
<dbReference type="FunFam" id="1.10.10.10:FF:000322">
    <property type="entry name" value="Probable disease resistance protein At1g63360"/>
    <property type="match status" value="1"/>
</dbReference>
<dbReference type="InterPro" id="IPR041118">
    <property type="entry name" value="Rx_N"/>
</dbReference>
<dbReference type="PRINTS" id="PR00364">
    <property type="entry name" value="DISEASERSIST"/>
</dbReference>
<dbReference type="Pfam" id="PF18052">
    <property type="entry name" value="Rx_N"/>
    <property type="match status" value="1"/>
</dbReference>
<dbReference type="SUPFAM" id="SSF52058">
    <property type="entry name" value="L domain-like"/>
    <property type="match status" value="1"/>
</dbReference>
<dbReference type="InterPro" id="IPR002182">
    <property type="entry name" value="NB-ARC"/>
</dbReference>
<dbReference type="Proteomes" id="UP001157418">
    <property type="component" value="Unassembled WGS sequence"/>
</dbReference>
<evidence type="ECO:0000259" key="7">
    <source>
        <dbReference type="Pfam" id="PF00931"/>
    </source>
</evidence>
<dbReference type="InterPro" id="IPR027417">
    <property type="entry name" value="P-loop_NTPase"/>
</dbReference>
<dbReference type="GO" id="GO:0005524">
    <property type="term" value="F:ATP binding"/>
    <property type="evidence" value="ECO:0007669"/>
    <property type="project" value="UniProtKB-KW"/>
</dbReference>
<evidence type="ECO:0000313" key="11">
    <source>
        <dbReference type="Proteomes" id="UP001157418"/>
    </source>
</evidence>
<keyword evidence="5" id="KW-0611">Plant defense</keyword>
<dbReference type="SUPFAM" id="SSF52540">
    <property type="entry name" value="P-loop containing nucleoside triphosphate hydrolases"/>
    <property type="match status" value="1"/>
</dbReference>
<accession>A0AAU9NTH0</accession>
<gene>
    <name evidence="10" type="ORF">LVIROSA_LOCUS27014</name>
</gene>
<evidence type="ECO:0000256" key="6">
    <source>
        <dbReference type="ARBA" id="ARBA00022840"/>
    </source>
</evidence>
<dbReference type="GO" id="GO:0051607">
    <property type="term" value="P:defense response to virus"/>
    <property type="evidence" value="ECO:0007669"/>
    <property type="project" value="UniProtKB-ARBA"/>
</dbReference>
<dbReference type="InterPro" id="IPR058922">
    <property type="entry name" value="WHD_DRP"/>
</dbReference>
<keyword evidence="11" id="KW-1185">Reference proteome</keyword>
<feature type="domain" description="NB-ARC" evidence="7">
    <location>
        <begin position="183"/>
        <end position="350"/>
    </location>
</feature>
<dbReference type="FunFam" id="3.40.50.300:FF:001091">
    <property type="entry name" value="Probable disease resistance protein At1g61300"/>
    <property type="match status" value="1"/>
</dbReference>
<evidence type="ECO:0000256" key="2">
    <source>
        <dbReference type="ARBA" id="ARBA00022614"/>
    </source>
</evidence>
<dbReference type="Pfam" id="PF00931">
    <property type="entry name" value="NB-ARC"/>
    <property type="match status" value="1"/>
</dbReference>
<dbReference type="PANTHER" id="PTHR36766:SF61">
    <property type="entry name" value="NB-ARC DOMAIN DISEASE RESISTANCE PROTEIN"/>
    <property type="match status" value="1"/>
</dbReference>
<evidence type="ECO:0000256" key="3">
    <source>
        <dbReference type="ARBA" id="ARBA00022737"/>
    </source>
</evidence>
<dbReference type="AlphaFoldDB" id="A0AAU9NTH0"/>
<keyword evidence="4" id="KW-0547">Nucleotide-binding</keyword>
<dbReference type="InterPro" id="IPR036388">
    <property type="entry name" value="WH-like_DNA-bd_sf"/>
</dbReference>
<dbReference type="PANTHER" id="PTHR36766">
    <property type="entry name" value="PLANT BROAD-SPECTRUM MILDEW RESISTANCE PROTEIN RPW8"/>
    <property type="match status" value="1"/>
</dbReference>
<sequence length="623" mass="70465">MAEIVVSAVITVVCEKLISGDFMKLARSEGIASHLNKWNNTLPLIQAVLADAGQKQITERAVRLWLNRLQGLAYDIDDVLDDLATEAMRRQLNHESPASTRSTSKVLKIIPTCCTTFTPRNLMYGQRMSSKLDEITIKLHDLAEVKTGLGLNVNVERSNRTQRRLEQTSVVDEYIIMGREGDSEALLEKLLGYEALDRNVSIVSIIGMGEIGKTTLAKFLYNKDSVMDHFELRAWVCVSEQLDVFNISKAIFQAITGKNGDFANLDMLHVALKERLSGRKFLLVLDDVWNEDQIKWDLLKSPLVVGQPGSIILVTTRNMRVASVMYSDEAYHLKLLSNEDALSLFAQHALGEKNFDSHPTLVLHGEGIVKKCGGLPVVLKTLGMLLKGNKNGDEWEKLLNSEILPKDLRLSYYNLPPHLKLLFAYCSLFPKGYVFDKKELILLWMGEGFLSQLNDHTSMESLGHEYFEELKARSFFQHSTSDELRYTMHDLINDLATSVAGECFFRLDDEMDVSIRNGTCVKSRHFSLIGPRCGSYRKLKELHRARHVRTFLLLLDGLECHGLLDKVLADILPGLQYLRVLSLRTPKITEVSDLYNLQSLLLQGCYQLSIWLAKKFCKVDKPA</sequence>
<dbReference type="Gene3D" id="1.10.8.430">
    <property type="entry name" value="Helical domain of apoptotic protease-activating factors"/>
    <property type="match status" value="1"/>
</dbReference>
<dbReference type="Pfam" id="PF23559">
    <property type="entry name" value="WHD_DRP"/>
    <property type="match status" value="1"/>
</dbReference>
<evidence type="ECO:0000256" key="1">
    <source>
        <dbReference type="ARBA" id="ARBA00008894"/>
    </source>
</evidence>
<dbReference type="EMBL" id="CAKMRJ010005412">
    <property type="protein sequence ID" value="CAH1440910.1"/>
    <property type="molecule type" value="Genomic_DNA"/>
</dbReference>
<feature type="domain" description="Disease resistance protein winged helix" evidence="9">
    <location>
        <begin position="428"/>
        <end position="496"/>
    </location>
</feature>
<organism evidence="10 11">
    <name type="scientific">Lactuca virosa</name>
    <dbReference type="NCBI Taxonomy" id="75947"/>
    <lineage>
        <taxon>Eukaryota</taxon>
        <taxon>Viridiplantae</taxon>
        <taxon>Streptophyta</taxon>
        <taxon>Embryophyta</taxon>
        <taxon>Tracheophyta</taxon>
        <taxon>Spermatophyta</taxon>
        <taxon>Magnoliopsida</taxon>
        <taxon>eudicotyledons</taxon>
        <taxon>Gunneridae</taxon>
        <taxon>Pentapetalae</taxon>
        <taxon>asterids</taxon>
        <taxon>campanulids</taxon>
        <taxon>Asterales</taxon>
        <taxon>Asteraceae</taxon>
        <taxon>Cichorioideae</taxon>
        <taxon>Cichorieae</taxon>
        <taxon>Lactucinae</taxon>
        <taxon>Lactuca</taxon>
    </lineage>
</organism>
<dbReference type="InterPro" id="IPR042197">
    <property type="entry name" value="Apaf_helical"/>
</dbReference>
<evidence type="ECO:0000256" key="4">
    <source>
        <dbReference type="ARBA" id="ARBA00022741"/>
    </source>
</evidence>
<evidence type="ECO:0000259" key="9">
    <source>
        <dbReference type="Pfam" id="PF23559"/>
    </source>
</evidence>
<dbReference type="Gene3D" id="1.10.10.10">
    <property type="entry name" value="Winged helix-like DNA-binding domain superfamily/Winged helix DNA-binding domain"/>
    <property type="match status" value="1"/>
</dbReference>
<reference evidence="10 11" key="1">
    <citation type="submission" date="2022-01" db="EMBL/GenBank/DDBJ databases">
        <authorList>
            <person name="Xiong W."/>
            <person name="Schranz E."/>
        </authorList>
    </citation>
    <scope>NUCLEOTIDE SEQUENCE [LARGE SCALE GENOMIC DNA]</scope>
</reference>
<keyword evidence="2" id="KW-0433">Leucine-rich repeat</keyword>
<name>A0AAU9NTH0_9ASTR</name>
<proteinExistence type="inferred from homology"/>
<evidence type="ECO:0008006" key="12">
    <source>
        <dbReference type="Google" id="ProtNLM"/>
    </source>
</evidence>
<evidence type="ECO:0000259" key="8">
    <source>
        <dbReference type="Pfam" id="PF18052"/>
    </source>
</evidence>
<evidence type="ECO:0000256" key="5">
    <source>
        <dbReference type="ARBA" id="ARBA00022821"/>
    </source>
</evidence>
<evidence type="ECO:0000313" key="10">
    <source>
        <dbReference type="EMBL" id="CAH1440910.1"/>
    </source>
</evidence>
<comment type="similarity">
    <text evidence="1">Belongs to the disease resistance NB-LRR family.</text>
</comment>
<feature type="domain" description="Disease resistance N-terminal" evidence="8">
    <location>
        <begin position="5"/>
        <end position="96"/>
    </location>
</feature>
<protein>
    <recommendedName>
        <fullName evidence="12">Disease resistance RPP13-like protein 1</fullName>
    </recommendedName>
</protein>
<keyword evidence="6" id="KW-0067">ATP-binding</keyword>
<dbReference type="GO" id="GO:0043531">
    <property type="term" value="F:ADP binding"/>
    <property type="evidence" value="ECO:0007669"/>
    <property type="project" value="InterPro"/>
</dbReference>
<keyword evidence="3" id="KW-0677">Repeat</keyword>
<dbReference type="Gene3D" id="1.20.5.4130">
    <property type="match status" value="1"/>
</dbReference>